<protein>
    <submittedName>
        <fullName evidence="2">Uncharacterized protein</fullName>
    </submittedName>
</protein>
<gene>
    <name evidence="2" type="ORF">BT96DRAFT_1017622</name>
</gene>
<dbReference type="AlphaFoldDB" id="A0A6A4HZY4"/>
<feature type="transmembrane region" description="Helical" evidence="1">
    <location>
        <begin position="179"/>
        <end position="199"/>
    </location>
</feature>
<keyword evidence="1" id="KW-0472">Membrane</keyword>
<keyword evidence="1" id="KW-0812">Transmembrane</keyword>
<dbReference type="OrthoDB" id="3265563at2759"/>
<evidence type="ECO:0000313" key="3">
    <source>
        <dbReference type="Proteomes" id="UP000799118"/>
    </source>
</evidence>
<evidence type="ECO:0000256" key="1">
    <source>
        <dbReference type="SAM" id="Phobius"/>
    </source>
</evidence>
<sequence length="385" mass="42533">MQKVLYNRCTLLLSLDRCPHRDNLSKSKAENGVGSYDLRTSSNSNINGAYTVLFGLAMWILPRKFHIPSIKKFIFPAIIVLFVLVTMNIAYDLVGEAYAIMYTIPVVEKPWLIVGQSIDSITFVFADILGDLVLLYRVYAVWGSRKRVLFPMLLLMGSAKGLHEFCICSFSALDIQLSTFFSVLGILAAIAGIHQLFNVPQTGFFDYRGPGAGSLAWPNLFEIVNAISNMLMTLMIAGRVWWISRSLQKELKSGVHPSHWYRRTLAVVTESGVIYPVYLTIEVVVSASPVPFNIPNYVDMGIVIVGLAPTLIAVRVGLGSAVDDQSLRSSILQSQLLFATRPRSLSAPVLDIAPVGDEYSARSSIPDLGRDVEKGLREVELSRGL</sequence>
<feature type="transmembrane region" description="Helical" evidence="1">
    <location>
        <begin position="297"/>
        <end position="318"/>
    </location>
</feature>
<keyword evidence="1" id="KW-1133">Transmembrane helix</keyword>
<dbReference type="Proteomes" id="UP000799118">
    <property type="component" value="Unassembled WGS sequence"/>
</dbReference>
<organism evidence="2 3">
    <name type="scientific">Gymnopus androsaceus JB14</name>
    <dbReference type="NCBI Taxonomy" id="1447944"/>
    <lineage>
        <taxon>Eukaryota</taxon>
        <taxon>Fungi</taxon>
        <taxon>Dikarya</taxon>
        <taxon>Basidiomycota</taxon>
        <taxon>Agaricomycotina</taxon>
        <taxon>Agaricomycetes</taxon>
        <taxon>Agaricomycetidae</taxon>
        <taxon>Agaricales</taxon>
        <taxon>Marasmiineae</taxon>
        <taxon>Omphalotaceae</taxon>
        <taxon>Gymnopus</taxon>
    </lineage>
</organism>
<name>A0A6A4HZY4_9AGAR</name>
<proteinExistence type="predicted"/>
<feature type="transmembrane region" description="Helical" evidence="1">
    <location>
        <begin position="220"/>
        <end position="242"/>
    </location>
</feature>
<dbReference type="EMBL" id="ML769434">
    <property type="protein sequence ID" value="KAE9402527.1"/>
    <property type="molecule type" value="Genomic_DNA"/>
</dbReference>
<evidence type="ECO:0000313" key="2">
    <source>
        <dbReference type="EMBL" id="KAE9402527.1"/>
    </source>
</evidence>
<keyword evidence="3" id="KW-1185">Reference proteome</keyword>
<feature type="transmembrane region" description="Helical" evidence="1">
    <location>
        <begin position="73"/>
        <end position="91"/>
    </location>
</feature>
<reference evidence="2" key="1">
    <citation type="journal article" date="2019" name="Environ. Microbiol.">
        <title>Fungal ecological strategies reflected in gene transcription - a case study of two litter decomposers.</title>
        <authorList>
            <person name="Barbi F."/>
            <person name="Kohler A."/>
            <person name="Barry K."/>
            <person name="Baskaran P."/>
            <person name="Daum C."/>
            <person name="Fauchery L."/>
            <person name="Ihrmark K."/>
            <person name="Kuo A."/>
            <person name="LaButti K."/>
            <person name="Lipzen A."/>
            <person name="Morin E."/>
            <person name="Grigoriev I.V."/>
            <person name="Henrissat B."/>
            <person name="Lindahl B."/>
            <person name="Martin F."/>
        </authorList>
    </citation>
    <scope>NUCLEOTIDE SEQUENCE</scope>
    <source>
        <strain evidence="2">JB14</strain>
    </source>
</reference>
<accession>A0A6A4HZY4</accession>
<feature type="transmembrane region" description="Helical" evidence="1">
    <location>
        <begin position="111"/>
        <end position="136"/>
    </location>
</feature>